<feature type="compositionally biased region" description="Basic residues" evidence="2">
    <location>
        <begin position="73"/>
        <end position="83"/>
    </location>
</feature>
<dbReference type="GO" id="GO:0000981">
    <property type="term" value="F:DNA-binding transcription factor activity, RNA polymerase II-specific"/>
    <property type="evidence" value="ECO:0007669"/>
    <property type="project" value="InterPro"/>
</dbReference>
<keyword evidence="5" id="KW-1185">Reference proteome</keyword>
<dbReference type="SUPFAM" id="SSF57701">
    <property type="entry name" value="Zn2/Cys6 DNA-binding domain"/>
    <property type="match status" value="1"/>
</dbReference>
<dbReference type="EMBL" id="ML994614">
    <property type="protein sequence ID" value="KAF2193176.1"/>
    <property type="molecule type" value="Genomic_DNA"/>
</dbReference>
<protein>
    <recommendedName>
        <fullName evidence="3">Zn(2)-C6 fungal-type domain-containing protein</fullName>
    </recommendedName>
</protein>
<dbReference type="GO" id="GO:0008270">
    <property type="term" value="F:zinc ion binding"/>
    <property type="evidence" value="ECO:0007669"/>
    <property type="project" value="InterPro"/>
</dbReference>
<dbReference type="SMART" id="SM00066">
    <property type="entry name" value="GAL4"/>
    <property type="match status" value="1"/>
</dbReference>
<dbReference type="OrthoDB" id="3946596at2759"/>
<dbReference type="Pfam" id="PF00172">
    <property type="entry name" value="Zn_clus"/>
    <property type="match status" value="1"/>
</dbReference>
<organism evidence="4 5">
    <name type="scientific">Zopfia rhizophila CBS 207.26</name>
    <dbReference type="NCBI Taxonomy" id="1314779"/>
    <lineage>
        <taxon>Eukaryota</taxon>
        <taxon>Fungi</taxon>
        <taxon>Dikarya</taxon>
        <taxon>Ascomycota</taxon>
        <taxon>Pezizomycotina</taxon>
        <taxon>Dothideomycetes</taxon>
        <taxon>Dothideomycetes incertae sedis</taxon>
        <taxon>Zopfiaceae</taxon>
        <taxon>Zopfia</taxon>
    </lineage>
</organism>
<evidence type="ECO:0000259" key="3">
    <source>
        <dbReference type="PROSITE" id="PS50048"/>
    </source>
</evidence>
<dbReference type="AlphaFoldDB" id="A0A6A6ETG3"/>
<feature type="domain" description="Zn(2)-C6 fungal-type" evidence="3">
    <location>
        <begin position="36"/>
        <end position="66"/>
    </location>
</feature>
<dbReference type="PROSITE" id="PS50048">
    <property type="entry name" value="ZN2_CY6_FUNGAL_2"/>
    <property type="match status" value="1"/>
</dbReference>
<name>A0A6A6ETG3_9PEZI</name>
<dbReference type="CDD" id="cd00067">
    <property type="entry name" value="GAL4"/>
    <property type="match status" value="1"/>
</dbReference>
<proteinExistence type="predicted"/>
<feature type="region of interest" description="Disordered" evidence="2">
    <location>
        <begin position="73"/>
        <end position="103"/>
    </location>
</feature>
<dbReference type="InterPro" id="IPR036864">
    <property type="entry name" value="Zn2-C6_fun-type_DNA-bd_sf"/>
</dbReference>
<dbReference type="InterPro" id="IPR001138">
    <property type="entry name" value="Zn2Cys6_DnaBD"/>
</dbReference>
<evidence type="ECO:0000256" key="1">
    <source>
        <dbReference type="ARBA" id="ARBA00023242"/>
    </source>
</evidence>
<evidence type="ECO:0000313" key="4">
    <source>
        <dbReference type="EMBL" id="KAF2193176.1"/>
    </source>
</evidence>
<dbReference type="Proteomes" id="UP000800200">
    <property type="component" value="Unassembled WGS sequence"/>
</dbReference>
<dbReference type="Gene3D" id="4.10.240.10">
    <property type="entry name" value="Zn(2)-C6 fungal-type DNA-binding domain"/>
    <property type="match status" value="1"/>
</dbReference>
<gene>
    <name evidence="4" type="ORF">K469DRAFT_285697</name>
</gene>
<keyword evidence="1" id="KW-0539">Nucleus</keyword>
<evidence type="ECO:0000313" key="5">
    <source>
        <dbReference type="Proteomes" id="UP000800200"/>
    </source>
</evidence>
<reference evidence="4" key="1">
    <citation type="journal article" date="2020" name="Stud. Mycol.">
        <title>101 Dothideomycetes genomes: a test case for predicting lifestyles and emergence of pathogens.</title>
        <authorList>
            <person name="Haridas S."/>
            <person name="Albert R."/>
            <person name="Binder M."/>
            <person name="Bloem J."/>
            <person name="Labutti K."/>
            <person name="Salamov A."/>
            <person name="Andreopoulos B."/>
            <person name="Baker S."/>
            <person name="Barry K."/>
            <person name="Bills G."/>
            <person name="Bluhm B."/>
            <person name="Cannon C."/>
            <person name="Castanera R."/>
            <person name="Culley D."/>
            <person name="Daum C."/>
            <person name="Ezra D."/>
            <person name="Gonzalez J."/>
            <person name="Henrissat B."/>
            <person name="Kuo A."/>
            <person name="Liang C."/>
            <person name="Lipzen A."/>
            <person name="Lutzoni F."/>
            <person name="Magnuson J."/>
            <person name="Mondo S."/>
            <person name="Nolan M."/>
            <person name="Ohm R."/>
            <person name="Pangilinan J."/>
            <person name="Park H.-J."/>
            <person name="Ramirez L."/>
            <person name="Alfaro M."/>
            <person name="Sun H."/>
            <person name="Tritt A."/>
            <person name="Yoshinaga Y."/>
            <person name="Zwiers L.-H."/>
            <person name="Turgeon B."/>
            <person name="Goodwin S."/>
            <person name="Spatafora J."/>
            <person name="Crous P."/>
            <person name="Grigoriev I."/>
        </authorList>
    </citation>
    <scope>NUCLEOTIDE SEQUENCE</scope>
    <source>
        <strain evidence="4">CBS 207.26</strain>
    </source>
</reference>
<sequence length="137" mass="15032">MNLSSEFGSFSNGSIDSDRAFQRVQCGGASKQSSRVCNMCIRRKVKCDQKRPSCSTCLGKGWICGYSYVKRKPGPALRSRRRPRAADAPSSNNDHVSSHPLAQSVGAMSPSSLTFLLDPSSRTTLRNTQTGRRIYLV</sequence>
<accession>A0A6A6ETG3</accession>
<evidence type="ECO:0000256" key="2">
    <source>
        <dbReference type="SAM" id="MobiDB-lite"/>
    </source>
</evidence>